<dbReference type="PANTHER" id="PTHR30486">
    <property type="entry name" value="TWITCHING MOTILITY PROTEIN PILT"/>
    <property type="match status" value="1"/>
</dbReference>
<evidence type="ECO:0000313" key="4">
    <source>
        <dbReference type="EMBL" id="NOT34884.1"/>
    </source>
</evidence>
<dbReference type="InterPro" id="IPR027417">
    <property type="entry name" value="P-loop_NTPase"/>
</dbReference>
<evidence type="ECO:0000256" key="2">
    <source>
        <dbReference type="SAM" id="MobiDB-lite"/>
    </source>
</evidence>
<protein>
    <submittedName>
        <fullName evidence="4">PilT/PilU family type 4a pilus ATPase</fullName>
    </submittedName>
</protein>
<accession>A0A849SQG6</accession>
<dbReference type="NCBIfam" id="TIGR01420">
    <property type="entry name" value="pilT_fam"/>
    <property type="match status" value="1"/>
</dbReference>
<name>A0A849SQG6_UNCEI</name>
<dbReference type="InterPro" id="IPR006321">
    <property type="entry name" value="PilT/PilU"/>
</dbReference>
<dbReference type="PANTHER" id="PTHR30486:SF12">
    <property type="entry name" value="TYPE IV PILUS ATPASE PILU"/>
    <property type="match status" value="1"/>
</dbReference>
<dbReference type="SMART" id="SM00382">
    <property type="entry name" value="AAA"/>
    <property type="match status" value="1"/>
</dbReference>
<dbReference type="GO" id="GO:0016887">
    <property type="term" value="F:ATP hydrolysis activity"/>
    <property type="evidence" value="ECO:0007669"/>
    <property type="project" value="InterPro"/>
</dbReference>
<feature type="domain" description="Bacterial type II secretion system protein E" evidence="3">
    <location>
        <begin position="193"/>
        <end position="207"/>
    </location>
</feature>
<dbReference type="AlphaFoldDB" id="A0A849SQG6"/>
<gene>
    <name evidence="4" type="ORF">HOP12_12035</name>
</gene>
<dbReference type="Proteomes" id="UP000580839">
    <property type="component" value="Unassembled WGS sequence"/>
</dbReference>
<dbReference type="Gene3D" id="3.30.450.90">
    <property type="match status" value="1"/>
</dbReference>
<dbReference type="InterPro" id="IPR001482">
    <property type="entry name" value="T2SS/T4SS_dom"/>
</dbReference>
<reference evidence="4 5" key="1">
    <citation type="submission" date="2020-04" db="EMBL/GenBank/DDBJ databases">
        <title>Metagenomic profiling of ammonia- and methane-oxidizing microorganisms in a Dutch drinking water treatment plant.</title>
        <authorList>
            <person name="Poghosyan L."/>
            <person name="Leucker S."/>
        </authorList>
    </citation>
    <scope>NUCLEOTIDE SEQUENCE [LARGE SCALE GENOMIC DNA]</scope>
    <source>
        <strain evidence="4">S-RSF-IL-03</strain>
    </source>
</reference>
<dbReference type="SUPFAM" id="SSF52540">
    <property type="entry name" value="P-loop containing nucleoside triphosphate hydrolases"/>
    <property type="match status" value="1"/>
</dbReference>
<comment type="similarity">
    <text evidence="1">Belongs to the GSP E family.</text>
</comment>
<evidence type="ECO:0000313" key="5">
    <source>
        <dbReference type="Proteomes" id="UP000580839"/>
    </source>
</evidence>
<dbReference type="Pfam" id="PF00437">
    <property type="entry name" value="T2SSE"/>
    <property type="match status" value="1"/>
</dbReference>
<proteinExistence type="inferred from homology"/>
<dbReference type="Gene3D" id="3.40.50.300">
    <property type="entry name" value="P-loop containing nucleotide triphosphate hydrolases"/>
    <property type="match status" value="1"/>
</dbReference>
<dbReference type="InterPro" id="IPR050921">
    <property type="entry name" value="T4SS_GSP_E_ATPase"/>
</dbReference>
<dbReference type="InterPro" id="IPR003593">
    <property type="entry name" value="AAA+_ATPase"/>
</dbReference>
<dbReference type="EMBL" id="JABFRW010000152">
    <property type="protein sequence ID" value="NOT34884.1"/>
    <property type="molecule type" value="Genomic_DNA"/>
</dbReference>
<feature type="region of interest" description="Disordered" evidence="2">
    <location>
        <begin position="360"/>
        <end position="381"/>
    </location>
</feature>
<evidence type="ECO:0000256" key="1">
    <source>
        <dbReference type="ARBA" id="ARBA00006611"/>
    </source>
</evidence>
<sequence length="381" mass="40850">MQLDDLLRGLAERNGSDLYLTADSPPLYRVDGATVPAIPQSLDSGEVEALIRAALRPADLEEFDRTSELNSARAVPGVARFRLNVFRQRGAVGLVARRIQSDVPDAKKMALPAVLCDLVMSKRGLILVTGATGSGKSTTLAALIDHRNQNSRGHILTIEDPIEFVHPHKGCIVTQRELGVDTASYAAGLKSALRQAPDVILIGEMRDHDTVEAAIHFAETGHLVLGTLHANNANQAVERVMNFFSADTHEGLYAQLGLNLRAIVSQRLVPRARGAGRVAAIEIMVNTPRVADLISKGEIAALKPAIEQNAGDGSQTFDMALFELLRAGQITLDEALRQADSANNLRLRVKMLEAGERAATLAGSSAPAESPFALKKDEEAA</sequence>
<organism evidence="4 5">
    <name type="scientific">Eiseniibacteriota bacterium</name>
    <dbReference type="NCBI Taxonomy" id="2212470"/>
    <lineage>
        <taxon>Bacteria</taxon>
        <taxon>Candidatus Eiseniibacteriota</taxon>
    </lineage>
</organism>
<evidence type="ECO:0000259" key="3">
    <source>
        <dbReference type="PROSITE" id="PS00662"/>
    </source>
</evidence>
<comment type="caution">
    <text evidence="4">The sequence shown here is derived from an EMBL/GenBank/DDBJ whole genome shotgun (WGS) entry which is preliminary data.</text>
</comment>
<dbReference type="GO" id="GO:0005524">
    <property type="term" value="F:ATP binding"/>
    <property type="evidence" value="ECO:0007669"/>
    <property type="project" value="InterPro"/>
</dbReference>
<dbReference type="CDD" id="cd01131">
    <property type="entry name" value="PilT"/>
    <property type="match status" value="1"/>
</dbReference>
<dbReference type="PROSITE" id="PS00662">
    <property type="entry name" value="T2SP_E"/>
    <property type="match status" value="1"/>
</dbReference>